<sequence length="106" mass="11881">MQVLNVMNAPKTGTFQMRINPEIKAQVEQIYEKSGLTLTDAINCFLQQSINVGGLPFIVTQNSQEALRNVAIAQLMTEIRKGRDSVKTESDWVSEEEMHAKLGIDE</sequence>
<evidence type="ECO:0000313" key="2">
    <source>
        <dbReference type="Proteomes" id="UP000886884"/>
    </source>
</evidence>
<reference evidence="1" key="1">
    <citation type="submission" date="2020-10" db="EMBL/GenBank/DDBJ databases">
        <authorList>
            <person name="Gilroy R."/>
        </authorList>
    </citation>
    <scope>NUCLEOTIDE SEQUENCE</scope>
    <source>
        <strain evidence="1">CHK183-6373</strain>
    </source>
</reference>
<dbReference type="InterPro" id="IPR013321">
    <property type="entry name" value="Arc_rbn_hlx_hlx"/>
</dbReference>
<dbReference type="AlphaFoldDB" id="A0A9D1PA65"/>
<organism evidence="1 2">
    <name type="scientific">Candidatus Ornithocaccomicrobium faecavium</name>
    <dbReference type="NCBI Taxonomy" id="2840890"/>
    <lineage>
        <taxon>Bacteria</taxon>
        <taxon>Bacillati</taxon>
        <taxon>Bacillota</taxon>
        <taxon>Clostridia</taxon>
        <taxon>Candidatus Ornithocaccomicrobium</taxon>
    </lineage>
</organism>
<dbReference type="NCBIfam" id="TIGR02384">
    <property type="entry name" value="RelB_DinJ"/>
    <property type="match status" value="1"/>
</dbReference>
<proteinExistence type="predicted"/>
<dbReference type="Gene3D" id="1.10.1220.10">
    <property type="entry name" value="Met repressor-like"/>
    <property type="match status" value="1"/>
</dbReference>
<dbReference type="EMBL" id="DVOT01000255">
    <property type="protein sequence ID" value="HIV29122.1"/>
    <property type="molecule type" value="Genomic_DNA"/>
</dbReference>
<reference evidence="1" key="2">
    <citation type="journal article" date="2021" name="PeerJ">
        <title>Extensive microbial diversity within the chicken gut microbiome revealed by metagenomics and culture.</title>
        <authorList>
            <person name="Gilroy R."/>
            <person name="Ravi A."/>
            <person name="Getino M."/>
            <person name="Pursley I."/>
            <person name="Horton D.L."/>
            <person name="Alikhan N.F."/>
            <person name="Baker D."/>
            <person name="Gharbi K."/>
            <person name="Hall N."/>
            <person name="Watson M."/>
            <person name="Adriaenssens E.M."/>
            <person name="Foster-Nyarko E."/>
            <person name="Jarju S."/>
            <person name="Secka A."/>
            <person name="Antonio M."/>
            <person name="Oren A."/>
            <person name="Chaudhuri R.R."/>
            <person name="La Ragione R."/>
            <person name="Hildebrand F."/>
            <person name="Pallen M.J."/>
        </authorList>
    </citation>
    <scope>NUCLEOTIDE SEQUENCE</scope>
    <source>
        <strain evidence="1">CHK183-6373</strain>
    </source>
</reference>
<dbReference type="Proteomes" id="UP000886884">
    <property type="component" value="Unassembled WGS sequence"/>
</dbReference>
<dbReference type="Pfam" id="PF04221">
    <property type="entry name" value="RelB"/>
    <property type="match status" value="1"/>
</dbReference>
<gene>
    <name evidence="1" type="ORF">IAA64_14260</name>
</gene>
<dbReference type="GO" id="GO:0006355">
    <property type="term" value="P:regulation of DNA-templated transcription"/>
    <property type="evidence" value="ECO:0007669"/>
    <property type="project" value="InterPro"/>
</dbReference>
<protein>
    <submittedName>
        <fullName evidence="1">Type II toxin-antitoxin system RelB/DinJ family antitoxin</fullName>
    </submittedName>
</protein>
<evidence type="ECO:0000313" key="1">
    <source>
        <dbReference type="EMBL" id="HIV29122.1"/>
    </source>
</evidence>
<dbReference type="InterPro" id="IPR007337">
    <property type="entry name" value="RelB/DinJ"/>
</dbReference>
<comment type="caution">
    <text evidence="1">The sequence shown here is derived from an EMBL/GenBank/DDBJ whole genome shotgun (WGS) entry which is preliminary data.</text>
</comment>
<accession>A0A9D1PA65</accession>
<name>A0A9D1PA65_9FIRM</name>